<organism evidence="2 3">
    <name type="scientific">Callosobruchus maculatus</name>
    <name type="common">Southern cowpea weevil</name>
    <name type="synonym">Pulse bruchid</name>
    <dbReference type="NCBI Taxonomy" id="64391"/>
    <lineage>
        <taxon>Eukaryota</taxon>
        <taxon>Metazoa</taxon>
        <taxon>Ecdysozoa</taxon>
        <taxon>Arthropoda</taxon>
        <taxon>Hexapoda</taxon>
        <taxon>Insecta</taxon>
        <taxon>Pterygota</taxon>
        <taxon>Neoptera</taxon>
        <taxon>Endopterygota</taxon>
        <taxon>Coleoptera</taxon>
        <taxon>Polyphaga</taxon>
        <taxon>Cucujiformia</taxon>
        <taxon>Chrysomeloidea</taxon>
        <taxon>Chrysomelidae</taxon>
        <taxon>Bruchinae</taxon>
        <taxon>Bruchini</taxon>
        <taxon>Callosobruchus</taxon>
    </lineage>
</organism>
<evidence type="ECO:0000256" key="1">
    <source>
        <dbReference type="SAM" id="SignalP"/>
    </source>
</evidence>
<protein>
    <recommendedName>
        <fullName evidence="4">SUEL-type lectin domain-containing protein</fullName>
    </recommendedName>
</protein>
<feature type="signal peptide" evidence="1">
    <location>
        <begin position="1"/>
        <end position="19"/>
    </location>
</feature>
<keyword evidence="1" id="KW-0732">Signal</keyword>
<name>A0A653DIQ9_CALMS</name>
<keyword evidence="3" id="KW-1185">Reference proteome</keyword>
<gene>
    <name evidence="2" type="ORF">CALMAC_LOCUS17877</name>
</gene>
<dbReference type="AlphaFoldDB" id="A0A653DIQ9"/>
<dbReference type="Proteomes" id="UP000410492">
    <property type="component" value="Unassembled WGS sequence"/>
</dbReference>
<evidence type="ECO:0000313" key="2">
    <source>
        <dbReference type="EMBL" id="VEN60073.1"/>
    </source>
</evidence>
<dbReference type="OrthoDB" id="6689267at2759"/>
<sequence>MEKSVILISIACVFGVVLGEDLHLIEPKPGQCYDTYTENQPIYLGRIPRACVRRLPNQKDCVGLRTKNNETIVLECKGASNVKPNMAVLSTIGLICVSIFVSVAAEELHPIENKPGICFKIHTPSQPNLFPNPRRPEYSSLFEACTEWLKEDKNCLGLRTQNNEVLVLHCKGQRKRNRPGCYKMINRDKREEIICQKINRQQSNCEVVNTRTNLNIVAYCPPTRVAAVTNRVTPKRSIARLLSNHRSL</sequence>
<proteinExistence type="predicted"/>
<feature type="chain" id="PRO_5024840002" description="SUEL-type lectin domain-containing protein" evidence="1">
    <location>
        <begin position="20"/>
        <end position="248"/>
    </location>
</feature>
<accession>A0A653DIQ9</accession>
<dbReference type="EMBL" id="CAACVG010012309">
    <property type="protein sequence ID" value="VEN60073.1"/>
    <property type="molecule type" value="Genomic_DNA"/>
</dbReference>
<reference evidence="2 3" key="1">
    <citation type="submission" date="2019-01" db="EMBL/GenBank/DDBJ databases">
        <authorList>
            <person name="Sayadi A."/>
        </authorList>
    </citation>
    <scope>NUCLEOTIDE SEQUENCE [LARGE SCALE GENOMIC DNA]</scope>
</reference>
<evidence type="ECO:0008006" key="4">
    <source>
        <dbReference type="Google" id="ProtNLM"/>
    </source>
</evidence>
<evidence type="ECO:0000313" key="3">
    <source>
        <dbReference type="Proteomes" id="UP000410492"/>
    </source>
</evidence>